<dbReference type="OrthoDB" id="3322489at2"/>
<dbReference type="InterPro" id="IPR051396">
    <property type="entry name" value="Bact_Antivir_Def_Nuclease"/>
</dbReference>
<dbReference type="GO" id="GO:0004519">
    <property type="term" value="F:endonuclease activity"/>
    <property type="evidence" value="ECO:0007669"/>
    <property type="project" value="UniProtKB-KW"/>
</dbReference>
<reference evidence="4" key="1">
    <citation type="submission" date="2016-08" db="EMBL/GenBank/DDBJ databases">
        <authorList>
            <person name="Merda D."/>
            <person name="Briand M."/>
            <person name="Taghouti G."/>
            <person name="Carrere S."/>
            <person name="Gouzy J."/>
            <person name="Portier P."/>
            <person name="Jacques M.-A."/>
            <person name="Fischer-Le Saux M."/>
        </authorList>
    </citation>
    <scope>NUCLEOTIDE SEQUENCE [LARGE SCALE GENOMIC DNA]</scope>
    <source>
        <strain evidence="4">CFBP1156</strain>
    </source>
</reference>
<sequence length="635" mass="69819">MRIKSIRIKNFRAFEDQSIELDDYSCFVGMNGAGKSTVLCALNVFFQEKANATDVQKLSAQDFHKKDTSKPVEIELTFRDLPQQAREKLADYVRNGELIVTATATYDAATGMAKVKQHGSRMGMAQFVPFFEAQGNRASAKELQIIYEGLRADFELPDAKSSDARADALRTYEAGRPELQTPLPSGDEFYGFSGSSKLRPFIQWVYVPAVKNAADEQVEGRDTALGALLARTVRAKLNFRRDVEQIELVARNSISALLNDSQGALDKVAQAITKRLTDWSHPDASVTLAWDTANVSVKEPSARAFGAESGFSGDFARFGHGFQRAYLLALLQEIAVDEDEAQPTLILGCEEPELYQHPPQARHLAALLKKLADGGAQILLTTHSPYFVSAENFESVRMVRRSDAQASEVASLTFARFAGLYAASVQEVALRASAVEAQLGECLRAQLNEMFFARKLVLVEGTEDVANIMTWLVLTGRLDDFRRKGLHLIPVSGKSSFLRPLLIAKGLGIPVLVIFDGDSQVEDNKKGAHKKDNLALLRALGSPAVVPFPEETVWGDGYIQWPNELSDHVTAELSASLGGEALARIEELSRNDCGQAKNLLKNSSYIQYRLKRAHEAGGRSETLDRVCETVVAGAW</sequence>
<name>A0A2S7ENM9_9XANT</name>
<keyword evidence="4" id="KW-1185">Reference proteome</keyword>
<dbReference type="PANTHER" id="PTHR43581:SF4">
    <property type="entry name" value="ATP_GTP PHOSPHATASE"/>
    <property type="match status" value="1"/>
</dbReference>
<evidence type="ECO:0000313" key="3">
    <source>
        <dbReference type="EMBL" id="PPU93229.1"/>
    </source>
</evidence>
<dbReference type="Pfam" id="PF13175">
    <property type="entry name" value="AAA_15"/>
    <property type="match status" value="1"/>
</dbReference>
<feature type="domain" description="Endonuclease GajA/Old nuclease/RecF-like AAA" evidence="1">
    <location>
        <begin position="1"/>
        <end position="388"/>
    </location>
</feature>
<accession>A0A2S7ENM9</accession>
<dbReference type="Pfam" id="PF20469">
    <property type="entry name" value="OLD-like_TOPRIM"/>
    <property type="match status" value="1"/>
</dbReference>
<dbReference type="PANTHER" id="PTHR43581">
    <property type="entry name" value="ATP/GTP PHOSPHATASE"/>
    <property type="match status" value="1"/>
</dbReference>
<protein>
    <submittedName>
        <fullName evidence="3">ATP-dependent endonuclease</fullName>
    </submittedName>
</protein>
<feature type="domain" description="OLD protein-like TOPRIM" evidence="2">
    <location>
        <begin position="451"/>
        <end position="518"/>
    </location>
</feature>
<dbReference type="InterPro" id="IPR034139">
    <property type="entry name" value="TOPRIM_OLD"/>
</dbReference>
<evidence type="ECO:0000313" key="4">
    <source>
        <dbReference type="Proteomes" id="UP000238261"/>
    </source>
</evidence>
<dbReference type="AlphaFoldDB" id="A0A2S7ENM9"/>
<keyword evidence="3" id="KW-0255">Endonuclease</keyword>
<keyword evidence="3" id="KW-0540">Nuclease</keyword>
<dbReference type="RefSeq" id="WP_046979829.1">
    <property type="nucleotide sequence ID" value="NZ_CP043476.1"/>
</dbReference>
<dbReference type="InterPro" id="IPR027417">
    <property type="entry name" value="P-loop_NTPase"/>
</dbReference>
<dbReference type="Gene3D" id="3.40.50.300">
    <property type="entry name" value="P-loop containing nucleotide triphosphate hydrolases"/>
    <property type="match status" value="2"/>
</dbReference>
<evidence type="ECO:0000259" key="1">
    <source>
        <dbReference type="Pfam" id="PF13175"/>
    </source>
</evidence>
<organism evidence="3 4">
    <name type="scientific">Xanthomonas hyacinthi</name>
    <dbReference type="NCBI Taxonomy" id="56455"/>
    <lineage>
        <taxon>Bacteria</taxon>
        <taxon>Pseudomonadati</taxon>
        <taxon>Pseudomonadota</taxon>
        <taxon>Gammaproteobacteria</taxon>
        <taxon>Lysobacterales</taxon>
        <taxon>Lysobacteraceae</taxon>
        <taxon>Xanthomonas</taxon>
    </lineage>
</organism>
<keyword evidence="3" id="KW-0378">Hydrolase</keyword>
<dbReference type="Proteomes" id="UP000238261">
    <property type="component" value="Unassembled WGS sequence"/>
</dbReference>
<dbReference type="EMBL" id="MDEG01000046">
    <property type="protein sequence ID" value="PPU93229.1"/>
    <property type="molecule type" value="Genomic_DNA"/>
</dbReference>
<dbReference type="CDD" id="cd01026">
    <property type="entry name" value="TOPRIM_OLD"/>
    <property type="match status" value="1"/>
</dbReference>
<dbReference type="SUPFAM" id="SSF52540">
    <property type="entry name" value="P-loop containing nucleoside triphosphate hydrolases"/>
    <property type="match status" value="1"/>
</dbReference>
<evidence type="ECO:0000259" key="2">
    <source>
        <dbReference type="Pfam" id="PF20469"/>
    </source>
</evidence>
<dbReference type="InterPro" id="IPR041685">
    <property type="entry name" value="AAA_GajA/Old/RecF-like"/>
</dbReference>
<proteinExistence type="predicted"/>
<gene>
    <name evidence="3" type="ORF">XhyaCFBP1156_20765</name>
</gene>
<comment type="caution">
    <text evidence="3">The sequence shown here is derived from an EMBL/GenBank/DDBJ whole genome shotgun (WGS) entry which is preliminary data.</text>
</comment>